<dbReference type="EMBL" id="CM040987">
    <property type="protein sequence ID" value="MCJ8739191.1"/>
    <property type="molecule type" value="Genomic_DNA"/>
</dbReference>
<keyword evidence="2" id="KW-1185">Reference proteome</keyword>
<proteinExistence type="predicted"/>
<evidence type="ECO:0000313" key="2">
    <source>
        <dbReference type="Proteomes" id="UP000830395"/>
    </source>
</evidence>
<gene>
    <name evidence="1" type="ORF">PDJAM_G00044360</name>
</gene>
<accession>A0ACC5YTW0</accession>
<protein>
    <submittedName>
        <fullName evidence="1">Uncharacterized protein</fullName>
    </submittedName>
</protein>
<name>A0ACC5YTW0_9TELE</name>
<comment type="caution">
    <text evidence="1">The sequence shown here is derived from an EMBL/GenBank/DDBJ whole genome shotgun (WGS) entry which is preliminary data.</text>
</comment>
<organism evidence="1 2">
    <name type="scientific">Pangasius djambal</name>
    <dbReference type="NCBI Taxonomy" id="1691987"/>
    <lineage>
        <taxon>Eukaryota</taxon>
        <taxon>Metazoa</taxon>
        <taxon>Chordata</taxon>
        <taxon>Craniata</taxon>
        <taxon>Vertebrata</taxon>
        <taxon>Euteleostomi</taxon>
        <taxon>Actinopterygii</taxon>
        <taxon>Neopterygii</taxon>
        <taxon>Teleostei</taxon>
        <taxon>Ostariophysi</taxon>
        <taxon>Siluriformes</taxon>
        <taxon>Pangasiidae</taxon>
        <taxon>Pangasius</taxon>
    </lineage>
</organism>
<dbReference type="Proteomes" id="UP000830395">
    <property type="component" value="Chromosome 13"/>
</dbReference>
<reference evidence="1" key="1">
    <citation type="submission" date="2020-02" db="EMBL/GenBank/DDBJ databases">
        <title>Genome sequencing of the panga catfish, Pangasius djambal.</title>
        <authorList>
            <person name="Wen M."/>
            <person name="Zahm M."/>
            <person name="Roques C."/>
            <person name="Cabau C."/>
            <person name="Klopp C."/>
            <person name="Donnadieu C."/>
            <person name="Jouanno E."/>
            <person name="Avarre J.-C."/>
            <person name="Campet M."/>
            <person name="Ha T."/>
            <person name="Dugue R."/>
            <person name="Lampietro C."/>
            <person name="Louis A."/>
            <person name="Herpin A."/>
            <person name="Echchiki A."/>
            <person name="Berthelot C."/>
            <person name="Parey E."/>
            <person name="Roest-Crollius H."/>
            <person name="Braasch I."/>
            <person name="Postlethwait J.H."/>
            <person name="Bobe J."/>
            <person name="Montfort J."/>
            <person name="Bouchez O."/>
            <person name="Begum T."/>
            <person name="Schartl M."/>
            <person name="Gustiano R."/>
            <person name="Guiguen Y."/>
        </authorList>
    </citation>
    <scope>NUCLEOTIDE SEQUENCE</scope>
    <source>
        <strain evidence="1">Pdj_M5554</strain>
    </source>
</reference>
<evidence type="ECO:0000313" key="1">
    <source>
        <dbReference type="EMBL" id="MCJ8739191.1"/>
    </source>
</evidence>
<sequence length="70" mass="7769">MFSRLSLCLRPKTLTTTHISALHRWNIVADEATSPAIRSSSKSSSLSFLRRRCPASSADKGALRFRSMDS</sequence>